<dbReference type="AlphaFoldDB" id="A0A0F9APB6"/>
<dbReference type="SUPFAM" id="SSF55781">
    <property type="entry name" value="GAF domain-like"/>
    <property type="match status" value="1"/>
</dbReference>
<comment type="caution">
    <text evidence="1">The sequence shown here is derived from an EMBL/GenBank/DDBJ whole genome shotgun (WGS) entry which is preliminary data.</text>
</comment>
<evidence type="ECO:0000313" key="1">
    <source>
        <dbReference type="EMBL" id="KKL11220.1"/>
    </source>
</evidence>
<evidence type="ECO:0008006" key="2">
    <source>
        <dbReference type="Google" id="ProtNLM"/>
    </source>
</evidence>
<proteinExistence type="predicted"/>
<sequence>MKSTLDDVVRAGAVIGKGFDIKQFIASLVEQLFDITGSHLVCFYSHDDNKSRLLYRRGRYSVPDLFSAGEEPFQFILESGESVVLTERKKSPFLRLLLHDSMNSGVAVSVGTAKKIYGFLVLNSQSGL</sequence>
<gene>
    <name evidence="1" type="ORF">LCGC14_2547990</name>
</gene>
<protein>
    <recommendedName>
        <fullName evidence="2">GAF domain-containing protein</fullName>
    </recommendedName>
</protein>
<dbReference type="Gene3D" id="3.30.450.40">
    <property type="match status" value="1"/>
</dbReference>
<reference evidence="1" key="1">
    <citation type="journal article" date="2015" name="Nature">
        <title>Complex archaea that bridge the gap between prokaryotes and eukaryotes.</title>
        <authorList>
            <person name="Spang A."/>
            <person name="Saw J.H."/>
            <person name="Jorgensen S.L."/>
            <person name="Zaremba-Niedzwiedzka K."/>
            <person name="Martijn J."/>
            <person name="Lind A.E."/>
            <person name="van Eijk R."/>
            <person name="Schleper C."/>
            <person name="Guy L."/>
            <person name="Ettema T.J."/>
        </authorList>
    </citation>
    <scope>NUCLEOTIDE SEQUENCE</scope>
</reference>
<feature type="non-terminal residue" evidence="1">
    <location>
        <position position="128"/>
    </location>
</feature>
<name>A0A0F9APB6_9ZZZZ</name>
<accession>A0A0F9APB6</accession>
<dbReference type="InterPro" id="IPR029016">
    <property type="entry name" value="GAF-like_dom_sf"/>
</dbReference>
<organism evidence="1">
    <name type="scientific">marine sediment metagenome</name>
    <dbReference type="NCBI Taxonomy" id="412755"/>
    <lineage>
        <taxon>unclassified sequences</taxon>
        <taxon>metagenomes</taxon>
        <taxon>ecological metagenomes</taxon>
    </lineage>
</organism>
<dbReference type="EMBL" id="LAZR01041744">
    <property type="protein sequence ID" value="KKL11220.1"/>
    <property type="molecule type" value="Genomic_DNA"/>
</dbReference>